<protein>
    <submittedName>
        <fullName evidence="1">Uncharacterized protein</fullName>
    </submittedName>
</protein>
<sequence>MEKGFLDKVEGIAVVWIWLEKTQQEKGDSLTKGHMSELWDFTHISVDLVPTVEEYTTLLCCLRIQAEKAYSRAVNIPTFLKKLIIITRMSEQ</sequence>
<comment type="caution">
    <text evidence="1">The sequence shown here is derived from an EMBL/GenBank/DDBJ whole genome shotgun (WGS) entry which is preliminary data.</text>
</comment>
<evidence type="ECO:0000313" key="2">
    <source>
        <dbReference type="Proteomes" id="UP000593568"/>
    </source>
</evidence>
<dbReference type="Proteomes" id="UP000593568">
    <property type="component" value="Unassembled WGS sequence"/>
</dbReference>
<name>A0A7J9FJS9_9ROSI</name>
<organism evidence="1 2">
    <name type="scientific">Gossypium trilobum</name>
    <dbReference type="NCBI Taxonomy" id="34281"/>
    <lineage>
        <taxon>Eukaryota</taxon>
        <taxon>Viridiplantae</taxon>
        <taxon>Streptophyta</taxon>
        <taxon>Embryophyta</taxon>
        <taxon>Tracheophyta</taxon>
        <taxon>Spermatophyta</taxon>
        <taxon>Magnoliopsida</taxon>
        <taxon>eudicotyledons</taxon>
        <taxon>Gunneridae</taxon>
        <taxon>Pentapetalae</taxon>
        <taxon>rosids</taxon>
        <taxon>malvids</taxon>
        <taxon>Malvales</taxon>
        <taxon>Malvaceae</taxon>
        <taxon>Malvoideae</taxon>
        <taxon>Gossypium</taxon>
    </lineage>
</organism>
<proteinExistence type="predicted"/>
<reference evidence="1 2" key="1">
    <citation type="journal article" date="2019" name="Genome Biol. Evol.">
        <title>Insights into the evolution of the New World diploid cottons (Gossypium, subgenus Houzingenia) based on genome sequencing.</title>
        <authorList>
            <person name="Grover C.E."/>
            <person name="Arick M.A. 2nd"/>
            <person name="Thrash A."/>
            <person name="Conover J.L."/>
            <person name="Sanders W.S."/>
            <person name="Peterson D.G."/>
            <person name="Frelichowski J.E."/>
            <person name="Scheffler J.A."/>
            <person name="Scheffler B.E."/>
            <person name="Wendel J.F."/>
        </authorList>
    </citation>
    <scope>NUCLEOTIDE SEQUENCE [LARGE SCALE GENOMIC DNA]</scope>
    <source>
        <strain evidence="1">8</strain>
        <tissue evidence="1">Leaf</tissue>
    </source>
</reference>
<keyword evidence="2" id="KW-1185">Reference proteome</keyword>
<dbReference type="AlphaFoldDB" id="A0A7J9FJS9"/>
<gene>
    <name evidence="1" type="ORF">Gotri_025103</name>
</gene>
<evidence type="ECO:0000313" key="1">
    <source>
        <dbReference type="EMBL" id="MBA0785448.1"/>
    </source>
</evidence>
<accession>A0A7J9FJS9</accession>
<dbReference type="EMBL" id="JABEZW010218852">
    <property type="protein sequence ID" value="MBA0785448.1"/>
    <property type="molecule type" value="Genomic_DNA"/>
</dbReference>